<dbReference type="EMBL" id="BAAAPH010000019">
    <property type="protein sequence ID" value="GAA1591134.1"/>
    <property type="molecule type" value="Genomic_DNA"/>
</dbReference>
<name>A0ABN2DZ15_9ACTN</name>
<evidence type="ECO:0000256" key="1">
    <source>
        <dbReference type="SAM" id="Phobius"/>
    </source>
</evidence>
<gene>
    <name evidence="2" type="ORF">GCM10009804_54150</name>
</gene>
<keyword evidence="1" id="KW-0472">Membrane</keyword>
<reference evidence="2 3" key="1">
    <citation type="journal article" date="2019" name="Int. J. Syst. Evol. Microbiol.">
        <title>The Global Catalogue of Microorganisms (GCM) 10K type strain sequencing project: providing services to taxonomists for standard genome sequencing and annotation.</title>
        <authorList>
            <consortium name="The Broad Institute Genomics Platform"/>
            <consortium name="The Broad Institute Genome Sequencing Center for Infectious Disease"/>
            <person name="Wu L."/>
            <person name="Ma J."/>
        </authorList>
    </citation>
    <scope>NUCLEOTIDE SEQUENCE [LARGE SCALE GENOMIC DNA]</scope>
    <source>
        <strain evidence="2 3">JCM 15572</strain>
    </source>
</reference>
<keyword evidence="1" id="KW-1133">Transmembrane helix</keyword>
<sequence length="307" mass="33028">MSKPDNLDLIRRLDPIANDDPAAAVSAESREELRTRIGHSPVTPTARVVGTANVAKAGRGPFARRPFARRPFARRPFARRSLAWRLVPVLAVGALVAGAAVTLIERPGGTKQEALGPALSFVTEGNVMKVKILDPEADSARFNKEFKDHGLDIKLRLLPVSPSLVGTNPAGVFSADADSIKTTFEPANCLEERTTPCVPEFTIPLSYKGQADLYIGRAAKPGEKLGSSGDLGDRGEPLAGVKYHGMTVGAVKKLLADHGVSAEYRVNVRPNYTDSRDEVPANWIVRDGTLLRLDHAILFVSAPGKKK</sequence>
<protein>
    <recommendedName>
        <fullName evidence="4">PASTA domain-containing protein</fullName>
    </recommendedName>
</protein>
<dbReference type="RefSeq" id="WP_344237648.1">
    <property type="nucleotide sequence ID" value="NZ_BAAAPH010000019.1"/>
</dbReference>
<comment type="caution">
    <text evidence="2">The sequence shown here is derived from an EMBL/GenBank/DDBJ whole genome shotgun (WGS) entry which is preliminary data.</text>
</comment>
<keyword evidence="1" id="KW-0812">Transmembrane</keyword>
<feature type="transmembrane region" description="Helical" evidence="1">
    <location>
        <begin position="82"/>
        <end position="104"/>
    </location>
</feature>
<accession>A0ABN2DZ15</accession>
<organism evidence="2 3">
    <name type="scientific">Kribbella hippodromi</name>
    <dbReference type="NCBI Taxonomy" id="434347"/>
    <lineage>
        <taxon>Bacteria</taxon>
        <taxon>Bacillati</taxon>
        <taxon>Actinomycetota</taxon>
        <taxon>Actinomycetes</taxon>
        <taxon>Propionibacteriales</taxon>
        <taxon>Kribbellaceae</taxon>
        <taxon>Kribbella</taxon>
    </lineage>
</organism>
<evidence type="ECO:0008006" key="4">
    <source>
        <dbReference type="Google" id="ProtNLM"/>
    </source>
</evidence>
<evidence type="ECO:0000313" key="3">
    <source>
        <dbReference type="Proteomes" id="UP001501705"/>
    </source>
</evidence>
<proteinExistence type="predicted"/>
<evidence type="ECO:0000313" key="2">
    <source>
        <dbReference type="EMBL" id="GAA1591134.1"/>
    </source>
</evidence>
<keyword evidence="3" id="KW-1185">Reference proteome</keyword>
<dbReference type="Proteomes" id="UP001501705">
    <property type="component" value="Unassembled WGS sequence"/>
</dbReference>